<evidence type="ECO:0000313" key="2">
    <source>
        <dbReference type="Proteomes" id="UP001153954"/>
    </source>
</evidence>
<name>A0AAU9U2U5_EUPED</name>
<protein>
    <recommendedName>
        <fullName evidence="3">Transposase</fullName>
    </recommendedName>
</protein>
<dbReference type="AlphaFoldDB" id="A0AAU9U2U5"/>
<organism evidence="1 2">
    <name type="scientific">Euphydryas editha</name>
    <name type="common">Edith's checkerspot</name>
    <dbReference type="NCBI Taxonomy" id="104508"/>
    <lineage>
        <taxon>Eukaryota</taxon>
        <taxon>Metazoa</taxon>
        <taxon>Ecdysozoa</taxon>
        <taxon>Arthropoda</taxon>
        <taxon>Hexapoda</taxon>
        <taxon>Insecta</taxon>
        <taxon>Pterygota</taxon>
        <taxon>Neoptera</taxon>
        <taxon>Endopterygota</taxon>
        <taxon>Lepidoptera</taxon>
        <taxon>Glossata</taxon>
        <taxon>Ditrysia</taxon>
        <taxon>Papilionoidea</taxon>
        <taxon>Nymphalidae</taxon>
        <taxon>Nymphalinae</taxon>
        <taxon>Euphydryas</taxon>
    </lineage>
</organism>
<comment type="caution">
    <text evidence="1">The sequence shown here is derived from an EMBL/GenBank/DDBJ whole genome shotgun (WGS) entry which is preliminary data.</text>
</comment>
<accession>A0AAU9U2U5</accession>
<evidence type="ECO:0000313" key="1">
    <source>
        <dbReference type="EMBL" id="CAH2092092.1"/>
    </source>
</evidence>
<evidence type="ECO:0008006" key="3">
    <source>
        <dbReference type="Google" id="ProtNLM"/>
    </source>
</evidence>
<sequence>MLAKILENPEFLNKILWTDESTFKRDEYLNLHNYHEWRVENPHLMREDRSQYQFKKIDAASEEINARNFARLVKRSFVRRCRACIRAAGKQFEHLL</sequence>
<dbReference type="PANTHER" id="PTHR47326">
    <property type="entry name" value="TRANSPOSABLE ELEMENT TC3 TRANSPOSASE-LIKE PROTEIN"/>
    <property type="match status" value="1"/>
</dbReference>
<dbReference type="PANTHER" id="PTHR47326:SF1">
    <property type="entry name" value="HTH PSQ-TYPE DOMAIN-CONTAINING PROTEIN"/>
    <property type="match status" value="1"/>
</dbReference>
<keyword evidence="2" id="KW-1185">Reference proteome</keyword>
<dbReference type="EMBL" id="CAKOGL010000011">
    <property type="protein sequence ID" value="CAH2092092.1"/>
    <property type="molecule type" value="Genomic_DNA"/>
</dbReference>
<reference evidence="1" key="1">
    <citation type="submission" date="2022-03" db="EMBL/GenBank/DDBJ databases">
        <authorList>
            <person name="Tunstrom K."/>
        </authorList>
    </citation>
    <scope>NUCLEOTIDE SEQUENCE</scope>
</reference>
<dbReference type="Proteomes" id="UP001153954">
    <property type="component" value="Unassembled WGS sequence"/>
</dbReference>
<proteinExistence type="predicted"/>
<gene>
    <name evidence="1" type="ORF">EEDITHA_LOCUS7887</name>
</gene>